<evidence type="ECO:0000313" key="3">
    <source>
        <dbReference type="Proteomes" id="UP000256900"/>
    </source>
</evidence>
<evidence type="ECO:0000313" key="2">
    <source>
        <dbReference type="EMBL" id="REF85807.1"/>
    </source>
</evidence>
<accession>A0A3D9YQ85</accession>
<keyword evidence="3" id="KW-1185">Reference proteome</keyword>
<proteinExistence type="predicted"/>
<gene>
    <name evidence="2" type="ORF">DES32_1843</name>
    <name evidence="1" type="ORF">DES32_2901</name>
</gene>
<feature type="non-terminal residue" evidence="1">
    <location>
        <position position="31"/>
    </location>
</feature>
<dbReference type="EMBL" id="QUMO01000003">
    <property type="protein sequence ID" value="REF85807.1"/>
    <property type="molecule type" value="Genomic_DNA"/>
</dbReference>
<reference evidence="1 3" key="1">
    <citation type="submission" date="2018-08" db="EMBL/GenBank/DDBJ databases">
        <title>Genomic Encyclopedia of Type Strains, Phase IV (KMG-IV): sequencing the most valuable type-strain genomes for metagenomic binning, comparative biology and taxonomic classification.</title>
        <authorList>
            <person name="Goeker M."/>
        </authorList>
    </citation>
    <scope>NUCLEOTIDE SEQUENCE [LARGE SCALE GENOMIC DNA]</scope>
    <source>
        <strain evidence="1 3">BW863</strain>
    </source>
</reference>
<sequence>MCGIVGLFLKDASLESELGHHLSVMLETMTA</sequence>
<comment type="caution">
    <text evidence="1">The sequence shown here is derived from an EMBL/GenBank/DDBJ whole genome shotgun (WGS) entry which is preliminary data.</text>
</comment>
<dbReference type="EMBL" id="QUMO01000004">
    <property type="protein sequence ID" value="REF84786.1"/>
    <property type="molecule type" value="Genomic_DNA"/>
</dbReference>
<evidence type="ECO:0008006" key="4">
    <source>
        <dbReference type="Google" id="ProtNLM"/>
    </source>
</evidence>
<dbReference type="AlphaFoldDB" id="A0A3D9YQ85"/>
<name>A0A3D9YQ85_9HYPH</name>
<protein>
    <recommendedName>
        <fullName evidence="4">Glutamine amidotransferase type-2 domain-containing protein</fullName>
    </recommendedName>
</protein>
<organism evidence="1 3">
    <name type="scientific">Methylovirgula ligni</name>
    <dbReference type="NCBI Taxonomy" id="569860"/>
    <lineage>
        <taxon>Bacteria</taxon>
        <taxon>Pseudomonadati</taxon>
        <taxon>Pseudomonadota</taxon>
        <taxon>Alphaproteobacteria</taxon>
        <taxon>Hyphomicrobiales</taxon>
        <taxon>Beijerinckiaceae</taxon>
        <taxon>Methylovirgula</taxon>
    </lineage>
</organism>
<evidence type="ECO:0000313" key="1">
    <source>
        <dbReference type="EMBL" id="REF84786.1"/>
    </source>
</evidence>
<dbReference type="Proteomes" id="UP000256900">
    <property type="component" value="Unassembled WGS sequence"/>
</dbReference>